<evidence type="ECO:0000259" key="2">
    <source>
        <dbReference type="Pfam" id="PF02371"/>
    </source>
</evidence>
<evidence type="ECO:0000313" key="4">
    <source>
        <dbReference type="Proteomes" id="UP000189935"/>
    </source>
</evidence>
<dbReference type="GO" id="GO:0003677">
    <property type="term" value="F:DNA binding"/>
    <property type="evidence" value="ECO:0007669"/>
    <property type="project" value="InterPro"/>
</dbReference>
<dbReference type="PANTHER" id="PTHR33055:SF3">
    <property type="entry name" value="PUTATIVE TRANSPOSASE FOR IS117-RELATED"/>
    <property type="match status" value="1"/>
</dbReference>
<proteinExistence type="predicted"/>
<dbReference type="OrthoDB" id="5289737at2"/>
<dbReference type="PANTHER" id="PTHR33055">
    <property type="entry name" value="TRANSPOSASE FOR INSERTION SEQUENCE ELEMENT IS1111A"/>
    <property type="match status" value="1"/>
</dbReference>
<dbReference type="Pfam" id="PF01548">
    <property type="entry name" value="DEDD_Tnp_IS110"/>
    <property type="match status" value="1"/>
</dbReference>
<evidence type="ECO:0000313" key="3">
    <source>
        <dbReference type="EMBL" id="SHJ22558.1"/>
    </source>
</evidence>
<dbReference type="GO" id="GO:0004803">
    <property type="term" value="F:transposase activity"/>
    <property type="evidence" value="ECO:0007669"/>
    <property type="project" value="InterPro"/>
</dbReference>
<dbReference type="AlphaFoldDB" id="A0A1M6HK65"/>
<dbReference type="EMBL" id="LT670844">
    <property type="protein sequence ID" value="SHJ22558.1"/>
    <property type="molecule type" value="Genomic_DNA"/>
</dbReference>
<dbReference type="RefSeq" id="WP_079544574.1">
    <property type="nucleotide sequence ID" value="NZ_LT670844.1"/>
</dbReference>
<name>A0A1M6HK65_9BRAD</name>
<feature type="domain" description="Transposase IS116/IS110/IS902 C-terminal" evidence="2">
    <location>
        <begin position="217"/>
        <end position="297"/>
    </location>
</feature>
<dbReference type="InterPro" id="IPR047650">
    <property type="entry name" value="Transpos_IS110"/>
</dbReference>
<dbReference type="NCBIfam" id="NF033542">
    <property type="entry name" value="transpos_IS110"/>
    <property type="match status" value="1"/>
</dbReference>
<dbReference type="Pfam" id="PF02371">
    <property type="entry name" value="Transposase_20"/>
    <property type="match status" value="1"/>
</dbReference>
<dbReference type="InterPro" id="IPR002525">
    <property type="entry name" value="Transp_IS110-like_N"/>
</dbReference>
<dbReference type="GO" id="GO:0006313">
    <property type="term" value="P:DNA transposition"/>
    <property type="evidence" value="ECO:0007669"/>
    <property type="project" value="InterPro"/>
</dbReference>
<dbReference type="Proteomes" id="UP000189935">
    <property type="component" value="Chromosome I"/>
</dbReference>
<feature type="domain" description="Transposase IS110-like N-terminal" evidence="1">
    <location>
        <begin position="12"/>
        <end position="149"/>
    </location>
</feature>
<reference evidence="3 4" key="1">
    <citation type="submission" date="2016-11" db="EMBL/GenBank/DDBJ databases">
        <authorList>
            <person name="Jaros S."/>
            <person name="Januszkiewicz K."/>
            <person name="Wedrychowicz H."/>
        </authorList>
    </citation>
    <scope>NUCLEOTIDE SEQUENCE [LARGE SCALE GENOMIC DNA]</scope>
    <source>
        <strain evidence="3 4">GAS499</strain>
    </source>
</reference>
<evidence type="ECO:0000259" key="1">
    <source>
        <dbReference type="Pfam" id="PF01548"/>
    </source>
</evidence>
<dbReference type="InterPro" id="IPR003346">
    <property type="entry name" value="Transposase_20"/>
</dbReference>
<accession>A0A1M6HK65</accession>
<organism evidence="3 4">
    <name type="scientific">Bradyrhizobium lablabi</name>
    <dbReference type="NCBI Taxonomy" id="722472"/>
    <lineage>
        <taxon>Bacteria</taxon>
        <taxon>Pseudomonadati</taxon>
        <taxon>Pseudomonadota</taxon>
        <taxon>Alphaproteobacteria</taxon>
        <taxon>Hyphomicrobiales</taxon>
        <taxon>Nitrobacteraceae</taxon>
        <taxon>Bradyrhizobium</taxon>
    </lineage>
</organism>
<gene>
    <name evidence="3" type="ORF">SAMN05444159_0028</name>
</gene>
<protein>
    <submittedName>
        <fullName evidence="3">Transposase</fullName>
    </submittedName>
</protein>
<sequence length="354" mass="39256">MSQTPNTAMAVIGIDIGKNSFHVVGHDARGAIVLRQKWSRGQVEARLANIPPCLIGMEACVGAHHLSRKLASLGHDARLMPAKYVRPYSKGQKNDFNDAEAIAEAVQRPTMKFVATKTVEQLDLQALHRVRERLVSQRTGIINQIRSFMLERGIAVRQGIGFLRTELPTILATRTDALSPRMLRVIEELAGDWRRLDQRIDGLSSEIETVARQDAGCERLMSVPGIGPIISSAMVAAIGTGDVFSKGRDFGAWLGLVPKQLSTGDRTILGKISRRGNRYLRVLFVQAAWVVLIKPKIWERYGLKPWIEAAKKRLHHNVLAIALANKLARIAWSVLARGRAFEVRKMDEAANQSA</sequence>